<name>A0A8C4ZYU9_GADMO</name>
<dbReference type="Pfam" id="PF07654">
    <property type="entry name" value="C1-set"/>
    <property type="match status" value="3"/>
</dbReference>
<evidence type="ECO:0000259" key="4">
    <source>
        <dbReference type="PROSITE" id="PS50835"/>
    </source>
</evidence>
<dbReference type="PROSITE" id="PS50835">
    <property type="entry name" value="IG_LIKE"/>
    <property type="match status" value="3"/>
</dbReference>
<sequence>EQSAPLNFLVFCGSGTGEVTIGCMATGFTPASLTFKWEFGGSELADAVQYPTAKKDNQYTGVSQIRVRRQDWDTRKPFTCSAVHAGGTAKAEVFKQGRIMSIKFLFILISETEGSQMVSFGCFAADFSPKDYTITWLRNGKKIDPSESSTSSEGKKNETGTFYNAASYIQVKENHWKDDGTNITCRFANGKEPVDAHLTYGRNRVPPSVYLLPPVDDLSCTNMTLTCFVKDFYPADILVHWLVDNLTIDGNALYSHKTTNVIENGDLFSTYGQLTFSSDGWKDGRVFRCEVYHMSMDSKNQPICFINAPLSRPAFLVLTESQWSNAVDGQQDSMQSTLNTFIILFLITLVYSIGTTAIKVQRCFGHYTNYSGTFISQPSYL</sequence>
<keyword evidence="6" id="KW-1185">Reference proteome</keyword>
<dbReference type="SUPFAM" id="SSF48726">
    <property type="entry name" value="Immunoglobulin"/>
    <property type="match status" value="3"/>
</dbReference>
<dbReference type="InterPro" id="IPR007110">
    <property type="entry name" value="Ig-like_dom"/>
</dbReference>
<keyword evidence="3" id="KW-0812">Transmembrane</keyword>
<dbReference type="SMART" id="SM00407">
    <property type="entry name" value="IGc1"/>
    <property type="match status" value="3"/>
</dbReference>
<dbReference type="AlphaFoldDB" id="A0A8C4ZYU9"/>
<dbReference type="PANTHER" id="PTHR23411">
    <property type="entry name" value="TAPASIN"/>
    <property type="match status" value="1"/>
</dbReference>
<dbReference type="Ensembl" id="ENSGMOT00000034902.1">
    <property type="protein sequence ID" value="ENSGMOP00000024330.1"/>
    <property type="gene ID" value="ENSGMOG00000035551.1"/>
</dbReference>
<dbReference type="FunFam" id="2.60.40.10:FF:000283">
    <property type="entry name" value="Immunoglobulin kappa constant"/>
    <property type="match status" value="1"/>
</dbReference>
<dbReference type="InterPro" id="IPR050380">
    <property type="entry name" value="Immune_Resp_Modulators"/>
</dbReference>
<evidence type="ECO:0000313" key="6">
    <source>
        <dbReference type="Proteomes" id="UP000694546"/>
    </source>
</evidence>
<dbReference type="GeneTree" id="ENSGT00940000161491"/>
<keyword evidence="2" id="KW-0393">Immunoglobulin domain</keyword>
<protein>
    <recommendedName>
        <fullName evidence="4">Ig-like domain-containing protein</fullName>
    </recommendedName>
</protein>
<keyword evidence="3" id="KW-0472">Membrane</keyword>
<feature type="domain" description="Ig-like" evidence="4">
    <location>
        <begin position="113"/>
        <end position="199"/>
    </location>
</feature>
<dbReference type="Proteomes" id="UP000694546">
    <property type="component" value="Chromosome 2"/>
</dbReference>
<feature type="domain" description="Ig-like" evidence="4">
    <location>
        <begin position="13"/>
        <end position="94"/>
    </location>
</feature>
<feature type="transmembrane region" description="Helical" evidence="3">
    <location>
        <begin position="338"/>
        <end position="358"/>
    </location>
</feature>
<accession>A0A8C4ZYU9</accession>
<reference evidence="5" key="2">
    <citation type="submission" date="2025-09" db="UniProtKB">
        <authorList>
            <consortium name="Ensembl"/>
        </authorList>
    </citation>
    <scope>IDENTIFICATION</scope>
</reference>
<proteinExistence type="predicted"/>
<evidence type="ECO:0000313" key="5">
    <source>
        <dbReference type="Ensembl" id="ENSGMOP00000024330.1"/>
    </source>
</evidence>
<keyword evidence="3" id="KW-1133">Transmembrane helix</keyword>
<evidence type="ECO:0000256" key="3">
    <source>
        <dbReference type="SAM" id="Phobius"/>
    </source>
</evidence>
<evidence type="ECO:0000256" key="2">
    <source>
        <dbReference type="ARBA" id="ARBA00023319"/>
    </source>
</evidence>
<dbReference type="InterPro" id="IPR036179">
    <property type="entry name" value="Ig-like_dom_sf"/>
</dbReference>
<dbReference type="InterPro" id="IPR003597">
    <property type="entry name" value="Ig_C1-set"/>
</dbReference>
<feature type="domain" description="Ig-like" evidence="4">
    <location>
        <begin position="207"/>
        <end position="304"/>
    </location>
</feature>
<dbReference type="InterPro" id="IPR013783">
    <property type="entry name" value="Ig-like_fold"/>
</dbReference>
<organism evidence="5 6">
    <name type="scientific">Gadus morhua</name>
    <name type="common">Atlantic cod</name>
    <dbReference type="NCBI Taxonomy" id="8049"/>
    <lineage>
        <taxon>Eukaryota</taxon>
        <taxon>Metazoa</taxon>
        <taxon>Chordata</taxon>
        <taxon>Craniata</taxon>
        <taxon>Vertebrata</taxon>
        <taxon>Euteleostomi</taxon>
        <taxon>Actinopterygii</taxon>
        <taxon>Neopterygii</taxon>
        <taxon>Teleostei</taxon>
        <taxon>Neoteleostei</taxon>
        <taxon>Acanthomorphata</taxon>
        <taxon>Zeiogadaria</taxon>
        <taxon>Gadariae</taxon>
        <taxon>Gadiformes</taxon>
        <taxon>Gadoidei</taxon>
        <taxon>Gadidae</taxon>
        <taxon>Gadus</taxon>
    </lineage>
</organism>
<dbReference type="Gene3D" id="2.60.40.10">
    <property type="entry name" value="Immunoglobulins"/>
    <property type="match status" value="3"/>
</dbReference>
<reference evidence="5" key="1">
    <citation type="submission" date="2025-08" db="UniProtKB">
        <authorList>
            <consortium name="Ensembl"/>
        </authorList>
    </citation>
    <scope>IDENTIFICATION</scope>
</reference>
<evidence type="ECO:0000256" key="1">
    <source>
        <dbReference type="ARBA" id="ARBA00023157"/>
    </source>
</evidence>
<keyword evidence="1" id="KW-1015">Disulfide bond</keyword>